<name>A0AAC8Z164_SPHMC</name>
<organism evidence="1 2">
    <name type="scientific">Sphingopyxis macrogoltabida</name>
    <name type="common">Sphingomonas macrogoltabidus</name>
    <dbReference type="NCBI Taxonomy" id="33050"/>
    <lineage>
        <taxon>Bacteria</taxon>
        <taxon>Pseudomonadati</taxon>
        <taxon>Pseudomonadota</taxon>
        <taxon>Alphaproteobacteria</taxon>
        <taxon>Sphingomonadales</taxon>
        <taxon>Sphingomonadaceae</taxon>
        <taxon>Sphingopyxis</taxon>
    </lineage>
</organism>
<dbReference type="KEGG" id="smaz:LH19_07140"/>
<proteinExistence type="predicted"/>
<accession>A0AAC8Z164</accession>
<dbReference type="RefSeq" id="WP_054726310.1">
    <property type="nucleotide sequence ID" value="NZ_CP009429.1"/>
</dbReference>
<dbReference type="Proteomes" id="UP000076088">
    <property type="component" value="Chromosome"/>
</dbReference>
<evidence type="ECO:0000313" key="1">
    <source>
        <dbReference type="EMBL" id="AMU89894.1"/>
    </source>
</evidence>
<evidence type="ECO:0000313" key="2">
    <source>
        <dbReference type="Proteomes" id="UP000076088"/>
    </source>
</evidence>
<evidence type="ECO:0008006" key="3">
    <source>
        <dbReference type="Google" id="ProtNLM"/>
    </source>
</evidence>
<gene>
    <name evidence="1" type="ORF">ATM17_12695</name>
</gene>
<sequence>MATGWTGINPAAWAENAEKRMTALLKNSVQKLGEAAAAEVPVRSGNLARSVVIDDKPPKRGEPDQKFTAQDFVLGVSKLVPGGEAYVGWQAIYSARVNYGFKGEDSLGRTYNQSANGFAERVAAKWPAILKAEAARLGGK</sequence>
<dbReference type="EMBL" id="CP013344">
    <property type="protein sequence ID" value="AMU89894.1"/>
    <property type="molecule type" value="Genomic_DNA"/>
</dbReference>
<protein>
    <recommendedName>
        <fullName evidence="3">HK97 gp10 family phage protein</fullName>
    </recommendedName>
</protein>
<keyword evidence="2" id="KW-1185">Reference proteome</keyword>
<reference evidence="2" key="1">
    <citation type="submission" date="2015-11" db="EMBL/GenBank/DDBJ databases">
        <title>Complete genome sequence of a polyethylene-glycol degrader Sphingopyxis macrogoltabida 203N (NBRC 111659).</title>
        <authorList>
            <person name="Yoshiyuki O."/>
            <person name="Shouta N."/>
            <person name="Nagata Y."/>
            <person name="Numata M."/>
            <person name="Tsuchikane K."/>
            <person name="Hosoyama A."/>
            <person name="Yamazoe A."/>
            <person name="Tsuda M."/>
            <person name="Fujita N."/>
            <person name="Kawai F."/>
        </authorList>
    </citation>
    <scope>NUCLEOTIDE SEQUENCE [LARGE SCALE GENOMIC DNA]</scope>
    <source>
        <strain evidence="2">203N</strain>
    </source>
</reference>
<dbReference type="AlphaFoldDB" id="A0AAC8Z164"/>
<reference evidence="1 2" key="2">
    <citation type="journal article" date="2016" name="Genome Announc.">
        <title>Complete Genome Sequence of Sphingopyxis macrogoltabida Strain 203N (NBRC 111659), a Polyethylene Glycol Degrader.</title>
        <authorList>
            <person name="Ohtsubo Y."/>
            <person name="Nonoyama S."/>
            <person name="Nagata Y."/>
            <person name="Numata M."/>
            <person name="Tsuchikane K."/>
            <person name="Hosoyama A."/>
            <person name="Yamazoe A."/>
            <person name="Tsuda M."/>
            <person name="Fujita N."/>
            <person name="Kawai F."/>
        </authorList>
    </citation>
    <scope>NUCLEOTIDE SEQUENCE [LARGE SCALE GENOMIC DNA]</scope>
    <source>
        <strain evidence="1 2">203N</strain>
    </source>
</reference>